<dbReference type="PANTHER" id="PTHR38123">
    <property type="entry name" value="CELL WALL SERINE-THREONINE-RICH GALACTOMANNOPROTEIN MP1 (AFU_ORTHOLOGUE AFUA_4G03240)"/>
    <property type="match status" value="1"/>
</dbReference>
<dbReference type="EMBL" id="ML178847">
    <property type="protein sequence ID" value="TFK97444.1"/>
    <property type="molecule type" value="Genomic_DNA"/>
</dbReference>
<reference evidence="2 3" key="1">
    <citation type="journal article" date="2019" name="Nat. Ecol. Evol.">
        <title>Megaphylogeny resolves global patterns of mushroom evolution.</title>
        <authorList>
            <person name="Varga T."/>
            <person name="Krizsan K."/>
            <person name="Foldi C."/>
            <person name="Dima B."/>
            <person name="Sanchez-Garcia M."/>
            <person name="Sanchez-Ramirez S."/>
            <person name="Szollosi G.J."/>
            <person name="Szarkandi J.G."/>
            <person name="Papp V."/>
            <person name="Albert L."/>
            <person name="Andreopoulos W."/>
            <person name="Angelini C."/>
            <person name="Antonin V."/>
            <person name="Barry K.W."/>
            <person name="Bougher N.L."/>
            <person name="Buchanan P."/>
            <person name="Buyck B."/>
            <person name="Bense V."/>
            <person name="Catcheside P."/>
            <person name="Chovatia M."/>
            <person name="Cooper J."/>
            <person name="Damon W."/>
            <person name="Desjardin D."/>
            <person name="Finy P."/>
            <person name="Geml J."/>
            <person name="Haridas S."/>
            <person name="Hughes K."/>
            <person name="Justo A."/>
            <person name="Karasinski D."/>
            <person name="Kautmanova I."/>
            <person name="Kiss B."/>
            <person name="Kocsube S."/>
            <person name="Kotiranta H."/>
            <person name="LaButti K.M."/>
            <person name="Lechner B.E."/>
            <person name="Liimatainen K."/>
            <person name="Lipzen A."/>
            <person name="Lukacs Z."/>
            <person name="Mihaltcheva S."/>
            <person name="Morgado L.N."/>
            <person name="Niskanen T."/>
            <person name="Noordeloos M.E."/>
            <person name="Ohm R.A."/>
            <person name="Ortiz-Santana B."/>
            <person name="Ovrebo C."/>
            <person name="Racz N."/>
            <person name="Riley R."/>
            <person name="Savchenko A."/>
            <person name="Shiryaev A."/>
            <person name="Soop K."/>
            <person name="Spirin V."/>
            <person name="Szebenyi C."/>
            <person name="Tomsovsky M."/>
            <person name="Tulloss R.E."/>
            <person name="Uehling J."/>
            <person name="Grigoriev I.V."/>
            <person name="Vagvolgyi C."/>
            <person name="Papp T."/>
            <person name="Martin F.M."/>
            <person name="Miettinen O."/>
            <person name="Hibbett D.S."/>
            <person name="Nagy L.G."/>
        </authorList>
    </citation>
    <scope>NUCLEOTIDE SEQUENCE [LARGE SCALE GENOMIC DNA]</scope>
    <source>
        <strain evidence="2 3">CBS 309.79</strain>
    </source>
</reference>
<feature type="signal peptide" evidence="1">
    <location>
        <begin position="1"/>
        <end position="20"/>
    </location>
</feature>
<evidence type="ECO:0000256" key="1">
    <source>
        <dbReference type="SAM" id="SignalP"/>
    </source>
</evidence>
<dbReference type="Pfam" id="PF12296">
    <property type="entry name" value="HsbA"/>
    <property type="match status" value="1"/>
</dbReference>
<organism evidence="2 3">
    <name type="scientific">Pterulicium gracile</name>
    <dbReference type="NCBI Taxonomy" id="1884261"/>
    <lineage>
        <taxon>Eukaryota</taxon>
        <taxon>Fungi</taxon>
        <taxon>Dikarya</taxon>
        <taxon>Basidiomycota</taxon>
        <taxon>Agaricomycotina</taxon>
        <taxon>Agaricomycetes</taxon>
        <taxon>Agaricomycetidae</taxon>
        <taxon>Agaricales</taxon>
        <taxon>Pleurotineae</taxon>
        <taxon>Pterulaceae</taxon>
        <taxon>Pterulicium</taxon>
    </lineage>
</organism>
<dbReference type="Proteomes" id="UP000305067">
    <property type="component" value="Unassembled WGS sequence"/>
</dbReference>
<dbReference type="PANTHER" id="PTHR38123:SF1">
    <property type="entry name" value="HYDROPHOBIC SURFACE BINDING PROTEIN"/>
    <property type="match status" value="1"/>
</dbReference>
<dbReference type="Gene3D" id="1.20.1280.140">
    <property type="match status" value="1"/>
</dbReference>
<evidence type="ECO:0000313" key="3">
    <source>
        <dbReference type="Proteomes" id="UP000305067"/>
    </source>
</evidence>
<dbReference type="GO" id="GO:0005576">
    <property type="term" value="C:extracellular region"/>
    <property type="evidence" value="ECO:0007669"/>
    <property type="project" value="TreeGrafter"/>
</dbReference>
<keyword evidence="1" id="KW-0732">Signal</keyword>
<name>A0A5C3Q5R2_9AGAR</name>
<accession>A0A5C3Q5R2</accession>
<gene>
    <name evidence="2" type="ORF">BDV98DRAFT_574481</name>
</gene>
<feature type="chain" id="PRO_5022759634" evidence="1">
    <location>
        <begin position="21"/>
        <end position="181"/>
    </location>
</feature>
<keyword evidence="3" id="KW-1185">Reference proteome</keyword>
<evidence type="ECO:0000313" key="2">
    <source>
        <dbReference type="EMBL" id="TFK97444.1"/>
    </source>
</evidence>
<proteinExistence type="predicted"/>
<dbReference type="OrthoDB" id="3485059at2759"/>
<protein>
    <submittedName>
        <fullName evidence="2">Hydrophobic surface binding protein A-domain-containing protein</fullName>
    </submittedName>
</protein>
<dbReference type="InterPro" id="IPR021054">
    <property type="entry name" value="Cell_wall_mannoprotein_1"/>
</dbReference>
<sequence length="181" mass="18837">MKFLSVFLTAALAVTSFASASPLTKRDFATVQADSTQLNARADGLDKAIKAYPNSGGTLLAAIPIQRALGDISTTIKKTTDDTKATPAFTVAQSRTILDSFQKLKPLVVAATDGIKLKKPSFDANGGITTVRNALSKLRADIVPLGQELVAHCATALKGEANTLNADIVNAVDGAAKFYGA</sequence>
<dbReference type="AlphaFoldDB" id="A0A5C3Q5R2"/>